<dbReference type="SUPFAM" id="SSF54695">
    <property type="entry name" value="POZ domain"/>
    <property type="match status" value="1"/>
</dbReference>
<dbReference type="SMART" id="SM00225">
    <property type="entry name" value="BTB"/>
    <property type="match status" value="1"/>
</dbReference>
<dbReference type="PROSITE" id="PS50097">
    <property type="entry name" value="BTB"/>
    <property type="match status" value="1"/>
</dbReference>
<keyword evidence="3" id="KW-1185">Reference proteome</keyword>
<organism evidence="2 3">
    <name type="scientific">Aspergillus mulundensis</name>
    <dbReference type="NCBI Taxonomy" id="1810919"/>
    <lineage>
        <taxon>Eukaryota</taxon>
        <taxon>Fungi</taxon>
        <taxon>Dikarya</taxon>
        <taxon>Ascomycota</taxon>
        <taxon>Pezizomycotina</taxon>
        <taxon>Eurotiomycetes</taxon>
        <taxon>Eurotiomycetidae</taxon>
        <taxon>Eurotiales</taxon>
        <taxon>Aspergillaceae</taxon>
        <taxon>Aspergillus</taxon>
        <taxon>Aspergillus subgen. Nidulantes</taxon>
    </lineage>
</organism>
<dbReference type="GeneID" id="38121529"/>
<dbReference type="STRING" id="1810919.A0A3D8QAT0"/>
<dbReference type="OrthoDB" id="5275938at2759"/>
<name>A0A3D8QAT0_9EURO</name>
<dbReference type="InterPro" id="IPR000210">
    <property type="entry name" value="BTB/POZ_dom"/>
</dbReference>
<gene>
    <name evidence="2" type="ORF">DSM5745_11159</name>
</gene>
<dbReference type="CDD" id="cd18186">
    <property type="entry name" value="BTB_POZ_ZBTB_KLHL-like"/>
    <property type="match status" value="1"/>
</dbReference>
<dbReference type="AlphaFoldDB" id="A0A3D8QAT0"/>
<dbReference type="EMBL" id="PVWQ01000022">
    <property type="protein sequence ID" value="RDW58953.1"/>
    <property type="molecule type" value="Genomic_DNA"/>
</dbReference>
<dbReference type="Proteomes" id="UP000256690">
    <property type="component" value="Unassembled WGS sequence"/>
</dbReference>
<comment type="caution">
    <text evidence="2">The sequence shown here is derived from an EMBL/GenBank/DDBJ whole genome shotgun (WGS) entry which is preliminary data.</text>
</comment>
<evidence type="ECO:0000313" key="2">
    <source>
        <dbReference type="EMBL" id="RDW58953.1"/>
    </source>
</evidence>
<dbReference type="RefSeq" id="XP_026598250.1">
    <property type="nucleotide sequence ID" value="XM_026753175.1"/>
</dbReference>
<protein>
    <recommendedName>
        <fullName evidence="1">BTB domain-containing protein</fullName>
    </recommendedName>
</protein>
<sequence>MAAEVIEPDGDLTIVCHDTSFQVCSKAIALASPVFKAMFMSNFMEGLSVKNSDPSNPAVVKLPEDDPEAFRIFSNIAHHRLDRLPHQLEIDQLDGLAMLVDKYQCASLIRGVGRSWILGALRKRSRERPREELWLLLHFAYVVNSQTYFSAISRVLVESSPQPFLRWKYARDNMRTFPGELLAQLDLLHNQILVQMQLALMDPVLCLTRNSCSECRFKIDGYLYRLFTLEGGLIPSTPSFGKTSIASILQSLYSMEEDALDWYMKECERHPMPPTLKNRVPVLEDLKKRIGALNMCLKCIKDGYCEKHVVE</sequence>
<dbReference type="Pfam" id="PF00651">
    <property type="entry name" value="BTB"/>
    <property type="match status" value="1"/>
</dbReference>
<proteinExistence type="predicted"/>
<accession>A0A3D8QAT0</accession>
<evidence type="ECO:0000313" key="3">
    <source>
        <dbReference type="Proteomes" id="UP000256690"/>
    </source>
</evidence>
<evidence type="ECO:0000259" key="1">
    <source>
        <dbReference type="PROSITE" id="PS50097"/>
    </source>
</evidence>
<dbReference type="Gene3D" id="3.30.710.10">
    <property type="entry name" value="Potassium Channel Kv1.1, Chain A"/>
    <property type="match status" value="1"/>
</dbReference>
<dbReference type="InterPro" id="IPR011333">
    <property type="entry name" value="SKP1/BTB/POZ_sf"/>
</dbReference>
<feature type="domain" description="BTB" evidence="1">
    <location>
        <begin position="10"/>
        <end position="86"/>
    </location>
</feature>
<reference evidence="2 3" key="1">
    <citation type="journal article" date="2018" name="IMA Fungus">
        <title>IMA Genome-F 9: Draft genome sequence of Annulohypoxylon stygium, Aspergillus mulundensis, Berkeleyomyces basicola (syn. Thielaviopsis basicola), Ceratocystis smalleyi, two Cercospora beticola strains, Coleophoma cylindrospora, Fusarium fracticaudum, Phialophora cf. hyalina, and Morchella septimelata.</title>
        <authorList>
            <person name="Wingfield B.D."/>
            <person name="Bills G.F."/>
            <person name="Dong Y."/>
            <person name="Huang W."/>
            <person name="Nel W.J."/>
            <person name="Swalarsk-Parry B.S."/>
            <person name="Vaghefi N."/>
            <person name="Wilken P.M."/>
            <person name="An Z."/>
            <person name="de Beer Z.W."/>
            <person name="De Vos L."/>
            <person name="Chen L."/>
            <person name="Duong T.A."/>
            <person name="Gao Y."/>
            <person name="Hammerbacher A."/>
            <person name="Kikkert J.R."/>
            <person name="Li Y."/>
            <person name="Li H."/>
            <person name="Li K."/>
            <person name="Li Q."/>
            <person name="Liu X."/>
            <person name="Ma X."/>
            <person name="Naidoo K."/>
            <person name="Pethybridge S.J."/>
            <person name="Sun J."/>
            <person name="Steenkamp E.T."/>
            <person name="van der Nest M.A."/>
            <person name="van Wyk S."/>
            <person name="Wingfield M.J."/>
            <person name="Xiong C."/>
            <person name="Yue Q."/>
            <person name="Zhang X."/>
        </authorList>
    </citation>
    <scope>NUCLEOTIDE SEQUENCE [LARGE SCALE GENOMIC DNA]</scope>
    <source>
        <strain evidence="2 3">DSM 5745</strain>
    </source>
</reference>